<dbReference type="Gene3D" id="2.60.40.10">
    <property type="entry name" value="Immunoglobulins"/>
    <property type="match status" value="1"/>
</dbReference>
<sequence>MKRILLLLWALAALLAGPARADTNMGLYKSFTGTVNFAGTQVTLRDRSSGASACKVSAESTAQSATLTLPSGYAVVSAQLYWAGSGSADATVTMNSKSVTAPSSRIYTSATIGGGLNYFSAAADVTDLVKLKGGGTYTFSGLRVSSGSPWCERSAVLGGFALVVVYSQKDETYRTLNLYEGFRAMLNSEVRLDMANFRVPDNVQSTSVGRFGHIVWEGDSDLAQQGESLTFYNYTLTQSTYGPSGNNFNSKSSINSDTNSLGIDFDAYSMTGWPARLNAVSAVFKTGGDMVLLNAALLAVPSTPAADLSVDLVRTTELRPGALATYTATVTNNGPGVETGPFKVTLTLPAGLSYNSFSGANWSCTGSGTTATCTYTGALANGAKTALTLKATVASNATGSKTTGVTVVGNNDPAAGNDSSSETGTVVAATGTSYVYTTRECNVGEIVSTDAGCPLFDGPVVAGATPKIFVTAVDANNKARAVNNTVNLNVAMGCVNPPGPGTVQPTASGYKLPACVADTSVPNSATTDTKIWTAFPVTFPTNKASVGYDFQYLDAGSVKLYLSTNGTAATSTRSSTQFVSMPSSLRLTVKNAEGQLNPGAVGLAGNGFVRAGENFTIQAEAMSAGANLVPLPSFGKETGNGRPTLVNTVVNRLDAIASGADKEEPTQLEGDFPSSGAFTGTQFSWSDVGSFSLKTSLDDYLGEKPNAFGSQNVGRVYPASYKTEAGPGFDCLPHMNCPSVGLAAISDAIYSQQPFNATIIALDENGKELPNFDSARYPSLVPKLTLAAVDAPGTGVSFGTRYTPGFVDTAAAATTRAVQFGLGAQFGADAAKTAWAGPTAVYLRATSDDVRMGTKVVTTSVQDDVGESEEGGIMVVNGRLAIDNVIGSELLKTPVPMRAQYWNGKNWENNTSFSTDTLLKTEQAVFSACTNRLQTTNSAGARVCDTAAVKAAGAGAFAVGAGVGKYLLAPTGAGRVGSVRIRMNTPAWLPSMYGQITIGAYKSPVIYIREVY</sequence>
<evidence type="ECO:0000313" key="4">
    <source>
        <dbReference type="EMBL" id="MCD2516498.1"/>
    </source>
</evidence>
<dbReference type="InterPro" id="IPR013783">
    <property type="entry name" value="Ig-like_fold"/>
</dbReference>
<name>A0ABS8Q4N0_9BURK</name>
<evidence type="ECO:0000256" key="1">
    <source>
        <dbReference type="SAM" id="SignalP"/>
    </source>
</evidence>
<dbReference type="RefSeq" id="WP_231057814.1">
    <property type="nucleotide sequence ID" value="NZ_JAJNOC010000002.1"/>
</dbReference>
<keyword evidence="5" id="KW-1185">Reference proteome</keyword>
<proteinExistence type="predicted"/>
<feature type="signal peptide" evidence="1">
    <location>
        <begin position="1"/>
        <end position="21"/>
    </location>
</feature>
<dbReference type="InterPro" id="IPR046524">
    <property type="entry name" value="DUF6701"/>
</dbReference>
<evidence type="ECO:0000313" key="5">
    <source>
        <dbReference type="Proteomes" id="UP001179361"/>
    </source>
</evidence>
<feature type="domain" description="DUF6701" evidence="3">
    <location>
        <begin position="448"/>
        <end position="1011"/>
    </location>
</feature>
<reference evidence="4" key="1">
    <citation type="submission" date="2021-11" db="EMBL/GenBank/DDBJ databases">
        <title>The complete genome of Massilia sp sp. G4R7.</title>
        <authorList>
            <person name="Liu L."/>
            <person name="Yue J."/>
            <person name="Yuan J."/>
            <person name="Yang F."/>
            <person name="Li L."/>
        </authorList>
    </citation>
    <scope>NUCLEOTIDE SEQUENCE</scope>
    <source>
        <strain evidence="4">G4R7</strain>
    </source>
</reference>
<dbReference type="Proteomes" id="UP001179361">
    <property type="component" value="Unassembled WGS sequence"/>
</dbReference>
<keyword evidence="1" id="KW-0732">Signal</keyword>
<protein>
    <submittedName>
        <fullName evidence="4">DUF11 domain-containing protein</fullName>
    </submittedName>
</protein>
<feature type="domain" description="DUF11" evidence="2">
    <location>
        <begin position="313"/>
        <end position="423"/>
    </location>
</feature>
<feature type="chain" id="PRO_5045758475" evidence="1">
    <location>
        <begin position="22"/>
        <end position="1012"/>
    </location>
</feature>
<evidence type="ECO:0000259" key="3">
    <source>
        <dbReference type="Pfam" id="PF20419"/>
    </source>
</evidence>
<accession>A0ABS8Q4N0</accession>
<dbReference type="Pfam" id="PF01345">
    <property type="entry name" value="DUF11"/>
    <property type="match status" value="1"/>
</dbReference>
<dbReference type="Pfam" id="PF20419">
    <property type="entry name" value="DUF6701"/>
    <property type="match status" value="1"/>
</dbReference>
<dbReference type="EMBL" id="JAJNOC010000002">
    <property type="protein sequence ID" value="MCD2516498.1"/>
    <property type="molecule type" value="Genomic_DNA"/>
</dbReference>
<comment type="caution">
    <text evidence="4">The sequence shown here is derived from an EMBL/GenBank/DDBJ whole genome shotgun (WGS) entry which is preliminary data.</text>
</comment>
<organism evidence="4 5">
    <name type="scientific">Massilia phyllostachyos</name>
    <dbReference type="NCBI Taxonomy" id="2898585"/>
    <lineage>
        <taxon>Bacteria</taxon>
        <taxon>Pseudomonadati</taxon>
        <taxon>Pseudomonadota</taxon>
        <taxon>Betaproteobacteria</taxon>
        <taxon>Burkholderiales</taxon>
        <taxon>Oxalobacteraceae</taxon>
        <taxon>Telluria group</taxon>
        <taxon>Massilia</taxon>
    </lineage>
</organism>
<evidence type="ECO:0000259" key="2">
    <source>
        <dbReference type="Pfam" id="PF01345"/>
    </source>
</evidence>
<gene>
    <name evidence="4" type="ORF">LQ564_09270</name>
</gene>
<dbReference type="InterPro" id="IPR001434">
    <property type="entry name" value="OmcB-like_DUF11"/>
</dbReference>